<reference evidence="1 2" key="1">
    <citation type="submission" date="2013-04" db="EMBL/GenBank/DDBJ databases">
        <title>Shimia sp. 22II-S11-Z10 Genome Sequencing.</title>
        <authorList>
            <person name="Lai Q."/>
            <person name="Li G."/>
            <person name="Shao Z."/>
        </authorList>
    </citation>
    <scope>NUCLEOTIDE SEQUENCE [LARGE SCALE GENOMIC DNA]</scope>
    <source>
        <strain evidence="2">22II-S11-Z10</strain>
    </source>
</reference>
<dbReference type="OrthoDB" id="7819234at2"/>
<proteinExistence type="predicted"/>
<keyword evidence="2" id="KW-1185">Reference proteome</keyword>
<dbReference type="EMBL" id="AQQY01000002">
    <property type="protein sequence ID" value="KCV83085.1"/>
    <property type="molecule type" value="Genomic_DNA"/>
</dbReference>
<dbReference type="eggNOG" id="COG0457">
    <property type="taxonomic scope" value="Bacteria"/>
</dbReference>
<organism evidence="1 2">
    <name type="scientific">Actibacterium atlanticum</name>
    <dbReference type="NCBI Taxonomy" id="1461693"/>
    <lineage>
        <taxon>Bacteria</taxon>
        <taxon>Pseudomonadati</taxon>
        <taxon>Pseudomonadota</taxon>
        <taxon>Alphaproteobacteria</taxon>
        <taxon>Rhodobacterales</taxon>
        <taxon>Roseobacteraceae</taxon>
        <taxon>Actibacterium</taxon>
    </lineage>
</organism>
<name>A0A058ZPD1_9RHOB</name>
<dbReference type="Proteomes" id="UP000024836">
    <property type="component" value="Unassembled WGS sequence"/>
</dbReference>
<dbReference type="Gene3D" id="1.25.40.10">
    <property type="entry name" value="Tetratricopeptide repeat domain"/>
    <property type="match status" value="1"/>
</dbReference>
<dbReference type="RefSeq" id="WP_035249154.1">
    <property type="nucleotide sequence ID" value="NZ_AQQY01000002.1"/>
</dbReference>
<keyword evidence="1" id="KW-0449">Lipoprotein</keyword>
<dbReference type="PATRIC" id="fig|1461693.3.peg.1167"/>
<evidence type="ECO:0000313" key="1">
    <source>
        <dbReference type="EMBL" id="KCV83085.1"/>
    </source>
</evidence>
<dbReference type="Pfam" id="PF13432">
    <property type="entry name" value="TPR_16"/>
    <property type="match status" value="1"/>
</dbReference>
<dbReference type="SUPFAM" id="SSF48452">
    <property type="entry name" value="TPR-like"/>
    <property type="match status" value="1"/>
</dbReference>
<dbReference type="STRING" id="1461693.ATO10_05727"/>
<dbReference type="AlphaFoldDB" id="A0A058ZPD1"/>
<accession>A0A058ZPD1</accession>
<gene>
    <name evidence="1" type="ORF">ATO10_05727</name>
</gene>
<evidence type="ECO:0000313" key="2">
    <source>
        <dbReference type="Proteomes" id="UP000024836"/>
    </source>
</evidence>
<dbReference type="PROSITE" id="PS51257">
    <property type="entry name" value="PROKAR_LIPOPROTEIN"/>
    <property type="match status" value="1"/>
</dbReference>
<protein>
    <submittedName>
        <fullName evidence="1">Lipoprotein</fullName>
    </submittedName>
</protein>
<dbReference type="InterPro" id="IPR011990">
    <property type="entry name" value="TPR-like_helical_dom_sf"/>
</dbReference>
<comment type="caution">
    <text evidence="1">The sequence shown here is derived from an EMBL/GenBank/DDBJ whole genome shotgun (WGS) entry which is preliminary data.</text>
</comment>
<sequence length="285" mass="31929">MRHFILVSALSGAVVLSGCGHEKTREEADRAIQDVISSDESSLNEIMQSVADPNEAISYFKTALIEQPDRIDMQRGLARSLVRGKRHTEAASTWKQVVNHPESTSDDMVDYADALIRAGDWDLAEKVLDDVPPTFETYKRYRLEAMIADANKEWKKADSFYETAVGLTTRPSSVLNNWGYSKLTRGDYKEAERLFVEAITYDKSLFTAKNNLILARGAQRKYQMPVIDVSQIEKAQLLYTLALSAIKQGDVAIGQGLLEEAIDTHPQHFEEAARSLRALESNVTN</sequence>